<dbReference type="Proteomes" id="UP000006238">
    <property type="component" value="Unassembled WGS sequence"/>
</dbReference>
<proteinExistence type="predicted"/>
<dbReference type="Pfam" id="PF18475">
    <property type="entry name" value="PIN7"/>
    <property type="match status" value="1"/>
</dbReference>
<dbReference type="RefSeq" id="WP_005604029.1">
    <property type="nucleotide sequence ID" value="NZ_GG663524.1"/>
</dbReference>
<reference evidence="3 4" key="1">
    <citation type="submission" date="2010-02" db="EMBL/GenBank/DDBJ databases">
        <authorList>
            <person name="Weinstock G."/>
            <person name="Sodergren E."/>
            <person name="Clifton S."/>
            <person name="Fulton L."/>
            <person name="Fulton B."/>
            <person name="Courtney L."/>
            <person name="Fronick C."/>
            <person name="Harrison M."/>
            <person name="Strong C."/>
            <person name="Farmer C."/>
            <person name="Delahaunty K."/>
            <person name="Markovic C."/>
            <person name="Hall O."/>
            <person name="Minx P."/>
            <person name="Tomlinson C."/>
            <person name="Mitreva M."/>
            <person name="Nelson J."/>
            <person name="Hou S."/>
            <person name="Wollam A."/>
            <person name="Pepin K.H."/>
            <person name="Johnson M."/>
            <person name="Bhonagiri V."/>
            <person name="Zhang X."/>
            <person name="Suruliraj S."/>
            <person name="Warren W."/>
            <person name="Chinwalla A."/>
            <person name="Mardis E.R."/>
            <person name="Wilson R.K."/>
        </authorList>
    </citation>
    <scope>NUCLEOTIDE SEQUENCE [LARGE SCALE GENOMIC DNA]</scope>
    <source>
        <strain evidence="3 4">DSM 2876</strain>
    </source>
</reference>
<accession>D4S1U7</accession>
<comment type="caution">
    <text evidence="3">The sequence shown here is derived from an EMBL/GenBank/DDBJ whole genome shotgun (WGS) entry which is preliminary data.</text>
</comment>
<evidence type="ECO:0000313" key="3">
    <source>
        <dbReference type="EMBL" id="EFF67845.1"/>
    </source>
</evidence>
<evidence type="ECO:0000259" key="2">
    <source>
        <dbReference type="Pfam" id="PF18475"/>
    </source>
</evidence>
<dbReference type="GeneID" id="98917804"/>
<dbReference type="eggNOG" id="ENOG5032XG9">
    <property type="taxonomic scope" value="Bacteria"/>
</dbReference>
<dbReference type="STRING" id="45851.BHV86_08010"/>
<dbReference type="InterPro" id="IPR041494">
    <property type="entry name" value="PIN7"/>
</dbReference>
<dbReference type="AlphaFoldDB" id="D4S1U7"/>
<sequence length="248" mass="28326">MSLYLIDYENVREKGFEGVEKLTGRDEVIIFYSEFIKNLPFQIHVELMNSKAKYEYFATHKVGKNYLDFQLATFLGYRIAQGGTGNVVIITGDTGFDSIVDFWEERGVTICRKSYISGRPECGKAHKSAVVKNPDTVHKNQPQPVESPLAKPDKEQDGASQVKVARRRELIIEFPDKYKHMIRSTVIVPGFTIGNYNTIYSAIMKSENTLELNNNIVKAFGTELTGKIYKQIKNVYRVYMHDEYGVDV</sequence>
<evidence type="ECO:0000313" key="4">
    <source>
        <dbReference type="Proteomes" id="UP000006238"/>
    </source>
</evidence>
<organism evidence="3 4">
    <name type="scientific">Eshraghiella crossota DSM 2876</name>
    <dbReference type="NCBI Taxonomy" id="511680"/>
    <lineage>
        <taxon>Bacteria</taxon>
        <taxon>Bacillati</taxon>
        <taxon>Bacillota</taxon>
        <taxon>Clostridia</taxon>
        <taxon>Lachnospirales</taxon>
        <taxon>Lachnospiraceae</taxon>
        <taxon>Eshraghiella</taxon>
    </lineage>
</organism>
<keyword evidence="4" id="KW-1185">Reference proteome</keyword>
<feature type="domain" description="PIN-like" evidence="2">
    <location>
        <begin position="5"/>
        <end position="107"/>
    </location>
</feature>
<evidence type="ECO:0000256" key="1">
    <source>
        <dbReference type="SAM" id="MobiDB-lite"/>
    </source>
</evidence>
<dbReference type="EMBL" id="ABWN01000035">
    <property type="protein sequence ID" value="EFF67845.1"/>
    <property type="molecule type" value="Genomic_DNA"/>
</dbReference>
<name>D4S1U7_9FIRM</name>
<feature type="region of interest" description="Disordered" evidence="1">
    <location>
        <begin position="130"/>
        <end position="162"/>
    </location>
</feature>
<gene>
    <name evidence="3" type="ORF">BUTYVIB_02069</name>
</gene>
<protein>
    <recommendedName>
        <fullName evidence="2">PIN-like domain-containing protein</fullName>
    </recommendedName>
</protein>
<dbReference type="HOGENOM" id="CLU_105825_0_0_9"/>